<keyword evidence="2" id="KW-1185">Reference proteome</keyword>
<name>A0ACB7YIZ7_9ERIC</name>
<comment type="caution">
    <text evidence="1">The sequence shown here is derived from an EMBL/GenBank/DDBJ whole genome shotgun (WGS) entry which is preliminary data.</text>
</comment>
<sequence>MASLASPPLLTHHLSPPPFRLTSLSPPLLQPPLLSSRHHPCRITTKSTLSKPLFLTTTCSTLLAPQNFLKNSNSNRSLTLRSQLNFPLISPQDHWGTWTALLSIGAFGLWSEKTKIGSMVNAALVSVLVGLGASNVGIIPYEAPAYSIVLEYLLPLTMPLLLFRADLRNVICSTGTLLLAFLLGSVGTIIGTSVAFLIVPMRSLGQDSWKIAAALMGSYIGGAVNYIAISEALGVSPSVMAAGVAADNVICAMYFVVLFALASKIPSEASAAPNDATANVESNSGSKLLVPQTAAALAASFAICKSATWLTKLFEIKGGVLPVITAIVVFLATVLPKHFGYLALGGDAIAVVLMQVFFAVVGASGSIRNVILTAPNIFIFAFIQVSVHLAVILGLGKLFRFDLKLLLLASNANIGGPTTACGMATSKGWATLVVPGILVGIFGIAIATFLGIGFGMLVLRHL</sequence>
<protein>
    <submittedName>
        <fullName evidence="1">Uncharacterized protein</fullName>
    </submittedName>
</protein>
<evidence type="ECO:0000313" key="1">
    <source>
        <dbReference type="EMBL" id="KAH7853460.1"/>
    </source>
</evidence>
<dbReference type="Proteomes" id="UP000828048">
    <property type="component" value="Chromosome 11"/>
</dbReference>
<dbReference type="EMBL" id="CM037161">
    <property type="protein sequence ID" value="KAH7853460.1"/>
    <property type="molecule type" value="Genomic_DNA"/>
</dbReference>
<gene>
    <name evidence="1" type="ORF">Vadar_002735</name>
</gene>
<accession>A0ACB7YIZ7</accession>
<evidence type="ECO:0000313" key="2">
    <source>
        <dbReference type="Proteomes" id="UP000828048"/>
    </source>
</evidence>
<proteinExistence type="predicted"/>
<organism evidence="1 2">
    <name type="scientific">Vaccinium darrowii</name>
    <dbReference type="NCBI Taxonomy" id="229202"/>
    <lineage>
        <taxon>Eukaryota</taxon>
        <taxon>Viridiplantae</taxon>
        <taxon>Streptophyta</taxon>
        <taxon>Embryophyta</taxon>
        <taxon>Tracheophyta</taxon>
        <taxon>Spermatophyta</taxon>
        <taxon>Magnoliopsida</taxon>
        <taxon>eudicotyledons</taxon>
        <taxon>Gunneridae</taxon>
        <taxon>Pentapetalae</taxon>
        <taxon>asterids</taxon>
        <taxon>Ericales</taxon>
        <taxon>Ericaceae</taxon>
        <taxon>Vaccinioideae</taxon>
        <taxon>Vaccinieae</taxon>
        <taxon>Vaccinium</taxon>
    </lineage>
</organism>
<reference evidence="1 2" key="1">
    <citation type="journal article" date="2021" name="Hortic Res">
        <title>High-quality reference genome and annotation aids understanding of berry development for evergreen blueberry (Vaccinium darrowii).</title>
        <authorList>
            <person name="Yu J."/>
            <person name="Hulse-Kemp A.M."/>
            <person name="Babiker E."/>
            <person name="Staton M."/>
        </authorList>
    </citation>
    <scope>NUCLEOTIDE SEQUENCE [LARGE SCALE GENOMIC DNA]</scope>
    <source>
        <strain evidence="2">cv. NJ 8807/NJ 8810</strain>
        <tissue evidence="1">Young leaf</tissue>
    </source>
</reference>